<dbReference type="RefSeq" id="WP_004624843.1">
    <property type="nucleotide sequence ID" value="NZ_AORV01000026.1"/>
</dbReference>
<accession>S0FTU3</accession>
<name>S0FTU3_RUMCE</name>
<comment type="caution">
    <text evidence="4">The sequence shown here is derived from an EMBL/GenBank/DDBJ whole genome shotgun (WGS) entry which is preliminary data.</text>
</comment>
<dbReference type="eggNOG" id="COG1215">
    <property type="taxonomic scope" value="Bacteria"/>
</dbReference>
<dbReference type="STRING" id="1195236.CTER_1455"/>
<dbReference type="Gene3D" id="3.90.550.10">
    <property type="entry name" value="Spore Coat Polysaccharide Biosynthesis Protein SpsA, Chain A"/>
    <property type="match status" value="1"/>
</dbReference>
<evidence type="ECO:0000313" key="5">
    <source>
        <dbReference type="Proteomes" id="UP000014155"/>
    </source>
</evidence>
<evidence type="ECO:0000256" key="1">
    <source>
        <dbReference type="ARBA" id="ARBA00022679"/>
    </source>
</evidence>
<keyword evidence="5" id="KW-1185">Reference proteome</keyword>
<evidence type="ECO:0000313" key="4">
    <source>
        <dbReference type="EMBL" id="EMS72594.1"/>
    </source>
</evidence>
<dbReference type="SUPFAM" id="SSF53448">
    <property type="entry name" value="Nucleotide-diphospho-sugar transferases"/>
    <property type="match status" value="1"/>
</dbReference>
<dbReference type="Pfam" id="PF02709">
    <property type="entry name" value="Glyco_transf_7C"/>
    <property type="match status" value="1"/>
</dbReference>
<dbReference type="AlphaFoldDB" id="S0FTU3"/>
<reference evidence="4 5" key="1">
    <citation type="journal article" date="2013" name="Genome Announc.">
        <title>Draft Genome Sequence of the Cellulolytic, Mesophilic, Anaerobic Bacterium Clostridium termitidis Strain CT1112 (DSM 5398).</title>
        <authorList>
            <person name="Lal S."/>
            <person name="Ramachandran U."/>
            <person name="Zhang X."/>
            <person name="Munir R."/>
            <person name="Sparling R."/>
            <person name="Levin D.B."/>
        </authorList>
    </citation>
    <scope>NUCLEOTIDE SEQUENCE [LARGE SCALE GENOMIC DNA]</scope>
    <source>
        <strain evidence="4 5">CT1112</strain>
    </source>
</reference>
<dbReference type="InterPro" id="IPR001173">
    <property type="entry name" value="Glyco_trans_2-like"/>
</dbReference>
<dbReference type="Proteomes" id="UP000014155">
    <property type="component" value="Unassembled WGS sequence"/>
</dbReference>
<evidence type="ECO:0000259" key="3">
    <source>
        <dbReference type="Pfam" id="PF02709"/>
    </source>
</evidence>
<evidence type="ECO:0000259" key="2">
    <source>
        <dbReference type="Pfam" id="PF00535"/>
    </source>
</evidence>
<feature type="domain" description="Galactosyltransferase C-terminal" evidence="3">
    <location>
        <begin position="180"/>
        <end position="226"/>
    </location>
</feature>
<dbReference type="GO" id="GO:0016740">
    <property type="term" value="F:transferase activity"/>
    <property type="evidence" value="ECO:0007669"/>
    <property type="project" value="UniProtKB-KW"/>
</dbReference>
<dbReference type="PANTHER" id="PTHR43685">
    <property type="entry name" value="GLYCOSYLTRANSFERASE"/>
    <property type="match status" value="1"/>
</dbReference>
<dbReference type="InterPro" id="IPR029044">
    <property type="entry name" value="Nucleotide-diphossugar_trans"/>
</dbReference>
<feature type="domain" description="Glycosyltransferase 2-like" evidence="2">
    <location>
        <begin position="5"/>
        <end position="136"/>
    </location>
</feature>
<gene>
    <name evidence="4" type="ORF">CTER_1455</name>
</gene>
<dbReference type="Pfam" id="PF00535">
    <property type="entry name" value="Glycos_transf_2"/>
    <property type="match status" value="1"/>
</dbReference>
<organism evidence="4 5">
    <name type="scientific">Ruminiclostridium cellobioparum subsp. termitidis CT1112</name>
    <dbReference type="NCBI Taxonomy" id="1195236"/>
    <lineage>
        <taxon>Bacteria</taxon>
        <taxon>Bacillati</taxon>
        <taxon>Bacillota</taxon>
        <taxon>Clostridia</taxon>
        <taxon>Eubacteriales</taxon>
        <taxon>Oscillospiraceae</taxon>
        <taxon>Ruminiclostridium</taxon>
    </lineage>
</organism>
<dbReference type="PATRIC" id="fig|1195236.3.peg.1778"/>
<dbReference type="EMBL" id="AORV01000026">
    <property type="protein sequence ID" value="EMS72594.1"/>
    <property type="molecule type" value="Genomic_DNA"/>
</dbReference>
<keyword evidence="1 4" id="KW-0808">Transferase</keyword>
<dbReference type="PANTHER" id="PTHR43685:SF3">
    <property type="entry name" value="SLR2126 PROTEIN"/>
    <property type="match status" value="1"/>
</dbReference>
<sequence>MKKYSFIIPTYQSKVMLKNSLEAINFLEGYPKEKFEVIVVDDGSMDGTKDFIKGVNRNYELKYVYLERCEDSCRSRARNFGMKNAEGEILIFIDADIIIRKDYLKEVERYYCTNNEFVLVGPRIMIPHDITYETVQSGQVFEEFTFDCSRVELHEFRCGVFNELSYNASAILYPFLYGQSCNLAVPKKWLEKVNGFDEDLKAWGLEDIEAVYKLWKEGLKFYINSKLEVLHQFHWFEGKIVEDDKIAGVEENTRLFLLKHSNIFNIPEEKVYELFKGLAIRFWYVEKQASEYTNRIVIEFKDRNTLEDLKETIAALSNRKGLEIVINDHIEDTDLDIWIQFLGRRNSTPKYYPVSRKLLVKQRQTV</sequence>
<dbReference type="InterPro" id="IPR027791">
    <property type="entry name" value="Galactosyl_T_C"/>
</dbReference>
<proteinExistence type="predicted"/>
<protein>
    <submittedName>
        <fullName evidence="4">Family 2 glycosyl transferase</fullName>
    </submittedName>
</protein>
<dbReference type="InterPro" id="IPR050834">
    <property type="entry name" value="Glycosyltransf_2"/>
</dbReference>